<keyword evidence="5" id="KW-1185">Reference proteome</keyword>
<dbReference type="PROSITE" id="PS50977">
    <property type="entry name" value="HTH_TETR_2"/>
    <property type="match status" value="1"/>
</dbReference>
<keyword evidence="1 2" id="KW-0238">DNA-binding</keyword>
<accession>A0ABU5ZZQ9</accession>
<dbReference type="Gene3D" id="1.10.357.10">
    <property type="entry name" value="Tetracycline Repressor, domain 2"/>
    <property type="match status" value="1"/>
</dbReference>
<dbReference type="PANTHER" id="PTHR43479">
    <property type="entry name" value="ACREF/ENVCD OPERON REPRESSOR-RELATED"/>
    <property type="match status" value="1"/>
</dbReference>
<dbReference type="InterPro" id="IPR009057">
    <property type="entry name" value="Homeodomain-like_sf"/>
</dbReference>
<protein>
    <submittedName>
        <fullName evidence="4">TetR/AcrR family transcriptional regulator</fullName>
    </submittedName>
</protein>
<evidence type="ECO:0000256" key="2">
    <source>
        <dbReference type="PROSITE-ProRule" id="PRU00335"/>
    </source>
</evidence>
<organism evidence="4 5">
    <name type="scientific">Aquimarina gracilis</name>
    <dbReference type="NCBI Taxonomy" id="874422"/>
    <lineage>
        <taxon>Bacteria</taxon>
        <taxon>Pseudomonadati</taxon>
        <taxon>Bacteroidota</taxon>
        <taxon>Flavobacteriia</taxon>
        <taxon>Flavobacteriales</taxon>
        <taxon>Flavobacteriaceae</taxon>
        <taxon>Aquimarina</taxon>
    </lineage>
</organism>
<dbReference type="RefSeq" id="WP_324181335.1">
    <property type="nucleotide sequence ID" value="NZ_BAABAW010000025.1"/>
</dbReference>
<proteinExistence type="predicted"/>
<dbReference type="InterPro" id="IPR050624">
    <property type="entry name" value="HTH-type_Tx_Regulator"/>
</dbReference>
<dbReference type="InterPro" id="IPR025722">
    <property type="entry name" value="TetR"/>
</dbReference>
<dbReference type="SUPFAM" id="SSF46689">
    <property type="entry name" value="Homeodomain-like"/>
    <property type="match status" value="1"/>
</dbReference>
<dbReference type="PRINTS" id="PR00455">
    <property type="entry name" value="HTHTETR"/>
</dbReference>
<evidence type="ECO:0000259" key="3">
    <source>
        <dbReference type="PROSITE" id="PS50977"/>
    </source>
</evidence>
<comment type="caution">
    <text evidence="4">The sequence shown here is derived from an EMBL/GenBank/DDBJ whole genome shotgun (WGS) entry which is preliminary data.</text>
</comment>
<evidence type="ECO:0000313" key="4">
    <source>
        <dbReference type="EMBL" id="MEB3347313.1"/>
    </source>
</evidence>
<evidence type="ECO:0000313" key="5">
    <source>
        <dbReference type="Proteomes" id="UP001327027"/>
    </source>
</evidence>
<sequence length="217" mass="25203">METKQRILNQALKVFNKSGYGAVNLFELAKSLDMSRGNMTYHFKDKEALLKELTDQLWDKLTNGMVAKGIPSFQNLHHDAQLYYRLQKEYSFIFHDNQVLKHPLIAPKMKSLCDKIIKDIETAIAFSIQLGNMKEEPVPGVYNNLAVTSWMMMFFWSSQQMIRGDKTKEDGEKVIWSLLLPHLTEKGMASFKKFFGEDYLADMGEKFDQNMDSYLTF</sequence>
<reference evidence="4 5" key="1">
    <citation type="journal article" date="2013" name="Int. J. Syst. Evol. Microbiol.">
        <title>Aquimarina gracilis sp. nov., isolated from the gut microflora of a mussel, Mytilus coruscus, and emended description of Aquimarina spongiae.</title>
        <authorList>
            <person name="Park S.C."/>
            <person name="Choe H.N."/>
            <person name="Baik K.S."/>
            <person name="Seong C.N."/>
        </authorList>
    </citation>
    <scope>NUCLEOTIDE SEQUENCE [LARGE SCALE GENOMIC DNA]</scope>
    <source>
        <strain evidence="4 5">PSC32</strain>
    </source>
</reference>
<dbReference type="EMBL" id="JAYKLX010000008">
    <property type="protein sequence ID" value="MEB3347313.1"/>
    <property type="molecule type" value="Genomic_DNA"/>
</dbReference>
<gene>
    <name evidence="4" type="ORF">U6A24_17695</name>
</gene>
<dbReference type="Proteomes" id="UP001327027">
    <property type="component" value="Unassembled WGS sequence"/>
</dbReference>
<feature type="domain" description="HTH tetR-type" evidence="3">
    <location>
        <begin position="1"/>
        <end position="61"/>
    </location>
</feature>
<dbReference type="InterPro" id="IPR001647">
    <property type="entry name" value="HTH_TetR"/>
</dbReference>
<dbReference type="Pfam" id="PF13972">
    <property type="entry name" value="TetR"/>
    <property type="match status" value="1"/>
</dbReference>
<feature type="DNA-binding region" description="H-T-H motif" evidence="2">
    <location>
        <begin position="24"/>
        <end position="43"/>
    </location>
</feature>
<name>A0ABU5ZZQ9_9FLAO</name>
<dbReference type="Pfam" id="PF00440">
    <property type="entry name" value="TetR_N"/>
    <property type="match status" value="1"/>
</dbReference>
<dbReference type="PANTHER" id="PTHR43479:SF11">
    <property type="entry name" value="ACREF_ENVCD OPERON REPRESSOR-RELATED"/>
    <property type="match status" value="1"/>
</dbReference>
<evidence type="ECO:0000256" key="1">
    <source>
        <dbReference type="ARBA" id="ARBA00023125"/>
    </source>
</evidence>